<dbReference type="Proteomes" id="UP001500280">
    <property type="component" value="Unassembled WGS sequence"/>
</dbReference>
<dbReference type="InterPro" id="IPR012334">
    <property type="entry name" value="Pectin_lyas_fold"/>
</dbReference>
<organism evidence="2 3">
    <name type="scientific">Kribbella yunnanensis</name>
    <dbReference type="NCBI Taxonomy" id="190194"/>
    <lineage>
        <taxon>Bacteria</taxon>
        <taxon>Bacillati</taxon>
        <taxon>Actinomycetota</taxon>
        <taxon>Actinomycetes</taxon>
        <taxon>Propionibacteriales</taxon>
        <taxon>Kribbellaceae</taxon>
        <taxon>Kribbella</taxon>
    </lineage>
</organism>
<dbReference type="RefSeq" id="WP_344163551.1">
    <property type="nucleotide sequence ID" value="NZ_BAAANF010000026.1"/>
</dbReference>
<dbReference type="Pfam" id="PF05048">
    <property type="entry name" value="NosD"/>
    <property type="match status" value="1"/>
</dbReference>
<evidence type="ECO:0000259" key="1">
    <source>
        <dbReference type="Pfam" id="PF05048"/>
    </source>
</evidence>
<dbReference type="CDD" id="cd21111">
    <property type="entry name" value="IFTase"/>
    <property type="match status" value="1"/>
</dbReference>
<name>A0ABP4V185_9ACTN</name>
<accession>A0ABP4V185</accession>
<protein>
    <recommendedName>
        <fullName evidence="1">Periplasmic copper-binding protein NosD beta helix domain-containing protein</fullName>
    </recommendedName>
</protein>
<keyword evidence="3" id="KW-1185">Reference proteome</keyword>
<reference evidence="3" key="1">
    <citation type="journal article" date="2019" name="Int. J. Syst. Evol. Microbiol.">
        <title>The Global Catalogue of Microorganisms (GCM) 10K type strain sequencing project: providing services to taxonomists for standard genome sequencing and annotation.</title>
        <authorList>
            <consortium name="The Broad Institute Genomics Platform"/>
            <consortium name="The Broad Institute Genome Sequencing Center for Infectious Disease"/>
            <person name="Wu L."/>
            <person name="Ma J."/>
        </authorList>
    </citation>
    <scope>NUCLEOTIDE SEQUENCE [LARGE SCALE GENOMIC DNA]</scope>
    <source>
        <strain evidence="3">JCM 14307</strain>
    </source>
</reference>
<evidence type="ECO:0000313" key="2">
    <source>
        <dbReference type="EMBL" id="GAA1715871.1"/>
    </source>
</evidence>
<dbReference type="Pfam" id="PF18835">
    <property type="entry name" value="Beta_helix_2"/>
    <property type="match status" value="1"/>
</dbReference>
<dbReference type="InterPro" id="IPR011050">
    <property type="entry name" value="Pectin_lyase_fold/virulence"/>
</dbReference>
<dbReference type="InterPro" id="IPR040526">
    <property type="entry name" value="Beta_helix_2"/>
</dbReference>
<gene>
    <name evidence="2" type="ORF">GCM10009745_75420</name>
</gene>
<comment type="caution">
    <text evidence="2">The sequence shown here is derived from an EMBL/GenBank/DDBJ whole genome shotgun (WGS) entry which is preliminary data.</text>
</comment>
<dbReference type="Gene3D" id="2.160.20.10">
    <property type="entry name" value="Single-stranded right-handed beta-helix, Pectin lyase-like"/>
    <property type="match status" value="1"/>
</dbReference>
<evidence type="ECO:0000313" key="3">
    <source>
        <dbReference type="Proteomes" id="UP001500280"/>
    </source>
</evidence>
<dbReference type="SUPFAM" id="SSF51126">
    <property type="entry name" value="Pectin lyase-like"/>
    <property type="match status" value="1"/>
</dbReference>
<feature type="domain" description="Periplasmic copper-binding protein NosD beta helix" evidence="1">
    <location>
        <begin position="146"/>
        <end position="295"/>
    </location>
</feature>
<dbReference type="InterPro" id="IPR007742">
    <property type="entry name" value="NosD_dom"/>
</dbReference>
<sequence>MPSTIYDVTTWTIPGSPATTAYTDIGAIVNSIIADIKTNQPNQASKPGAVIYIPPGDYSLKTRIVIDISYLQLKGSGHGFTSSSIRYNAGNTSGWHEIWPGGSRIRVENTDGNAEAILISRSGDPRLSSIELVDFCLDGLSFTPNQNSYRNGKIGIRSATATDSLRITGLGIVYLERGIVITDADALHITGNFVCENGNCIELTGSGQASMVNDNLLGAGYVGFTIFAENHFGLIVSGNNIFPRGKSSVHLKTCTNNTITANRLHAFYPGMIQFEGACHNNLIGSNHFLRNLESFPAMTGFNNGLDDLNGLVHLNGSGNTVVGNHFSYDVPPANITPSGATPTMVLVKSGSNNYVATNHTVANVAVRTVVLDGSTVNTKVLDNGTAAEFQALSGATYGFRATP</sequence>
<dbReference type="EMBL" id="BAAANF010000026">
    <property type="protein sequence ID" value="GAA1715871.1"/>
    <property type="molecule type" value="Genomic_DNA"/>
</dbReference>
<proteinExistence type="predicted"/>